<keyword evidence="8" id="KW-0969">Cilium</keyword>
<dbReference type="RefSeq" id="WP_039467336.1">
    <property type="nucleotide sequence ID" value="NZ_JWLZ01000198.1"/>
</dbReference>
<keyword evidence="8" id="KW-0282">Flagellum</keyword>
<evidence type="ECO:0000256" key="2">
    <source>
        <dbReference type="ARBA" id="ARBA00011255"/>
    </source>
</evidence>
<dbReference type="InterPro" id="IPR010810">
    <property type="entry name" value="Flagellin_hook_IN_motif"/>
</dbReference>
<sequence>MAGLAVGGLGSGLDVTGMTQQLVAAERMPKEQRIQSEMSKVEVSLSAYGQVKASASAVHDLVEKYEKDEAFSSKEASSSDPGYVGVSVESHAQNGSYSVEVKRLAQSHKVASADSFDADPDISLGSGNIVIGIGDDSFTLTVDPDKSSLKDVVEAINSSTENPGVTATIITDDDGAKIVFSSTKTGESHKINIDASAATGELTKLSYDPDDPASTPDMLEMQEAQDAQIIIDGFSTITSDTNKFEDAIDGVTFDVSKITGTLGTGDDTDEIDVKNVRIEISNDTAKSKNAVSEFTDTYNELVDLVTSQSKYDIETETAGPLVGDSLSRSLLSQLRNAMNEGVTVNGQEYFLSDFGVGMDRYGNLEVDSEVLDDMLDEDFQAFAAFFNGDDDNGFLYKVDELLEGFVGNDGSITSKEDSLKEQRTRLNDDLATLDERMKAFEDRTYKQLTAMDSAIYKMTNELNTMMSLLY</sequence>
<comment type="caution">
    <text evidence="8">The sequence shown here is derived from an EMBL/GenBank/DDBJ whole genome shotgun (WGS) entry which is preliminary data.</text>
</comment>
<dbReference type="PANTHER" id="PTHR30288">
    <property type="entry name" value="FLAGELLAR CAP/ASSEMBLY PROTEIN FLID"/>
    <property type="match status" value="1"/>
</dbReference>
<gene>
    <name evidence="8" type="ORF">RJ45_21600</name>
</gene>
<comment type="similarity">
    <text evidence="1 5">Belongs to the FliD family.</text>
</comment>
<evidence type="ECO:0000256" key="5">
    <source>
        <dbReference type="RuleBase" id="RU362066"/>
    </source>
</evidence>
<dbReference type="Pfam" id="PF07195">
    <property type="entry name" value="FliD_C"/>
    <property type="match status" value="1"/>
</dbReference>
<dbReference type="GO" id="GO:0007155">
    <property type="term" value="P:cell adhesion"/>
    <property type="evidence" value="ECO:0007669"/>
    <property type="project" value="InterPro"/>
</dbReference>
<dbReference type="InterPro" id="IPR040026">
    <property type="entry name" value="FliD"/>
</dbReference>
<comment type="subcellular location">
    <subcellularLocation>
        <location evidence="5">Secreted</location>
    </subcellularLocation>
    <subcellularLocation>
        <location evidence="5">Bacterial flagellum</location>
    </subcellularLocation>
</comment>
<organism evidence="8 9">
    <name type="scientific">Photobacterium gaetbulicola</name>
    <dbReference type="NCBI Taxonomy" id="1295392"/>
    <lineage>
        <taxon>Bacteria</taxon>
        <taxon>Pseudomonadati</taxon>
        <taxon>Pseudomonadota</taxon>
        <taxon>Gammaproteobacteria</taxon>
        <taxon>Vibrionales</taxon>
        <taxon>Vibrionaceae</taxon>
        <taxon>Photobacterium</taxon>
    </lineage>
</organism>
<keyword evidence="5" id="KW-0964">Secreted</keyword>
<dbReference type="AlphaFoldDB" id="A0A0B9FY90"/>
<feature type="domain" description="Flagellar hook-associated protein 2 N-terminal" evidence="6">
    <location>
        <begin position="11"/>
        <end position="108"/>
    </location>
</feature>
<evidence type="ECO:0000256" key="1">
    <source>
        <dbReference type="ARBA" id="ARBA00009764"/>
    </source>
</evidence>
<evidence type="ECO:0000313" key="8">
    <source>
        <dbReference type="EMBL" id="KHT61518.1"/>
    </source>
</evidence>
<dbReference type="EMBL" id="JWLZ01000198">
    <property type="protein sequence ID" value="KHT61518.1"/>
    <property type="molecule type" value="Genomic_DNA"/>
</dbReference>
<dbReference type="Proteomes" id="UP000031278">
    <property type="component" value="Unassembled WGS sequence"/>
</dbReference>
<dbReference type="Gene3D" id="3.30.70.2120">
    <property type="match status" value="1"/>
</dbReference>
<dbReference type="InterPro" id="IPR010809">
    <property type="entry name" value="FliD_C"/>
</dbReference>
<dbReference type="PANTHER" id="PTHR30288:SF0">
    <property type="entry name" value="FLAGELLAR HOOK-ASSOCIATED PROTEIN 2"/>
    <property type="match status" value="1"/>
</dbReference>
<dbReference type="GO" id="GO:0071973">
    <property type="term" value="P:bacterial-type flagellum-dependent cell motility"/>
    <property type="evidence" value="ECO:0007669"/>
    <property type="project" value="TreeGrafter"/>
</dbReference>
<evidence type="ECO:0000259" key="6">
    <source>
        <dbReference type="Pfam" id="PF02465"/>
    </source>
</evidence>
<comment type="subunit">
    <text evidence="2 5">Homopentamer.</text>
</comment>
<evidence type="ECO:0000313" key="9">
    <source>
        <dbReference type="Proteomes" id="UP000031278"/>
    </source>
</evidence>
<protein>
    <recommendedName>
        <fullName evidence="5">Flagellar hook-associated protein 2</fullName>
        <shortName evidence="5">HAP2</shortName>
    </recommendedName>
    <alternativeName>
        <fullName evidence="5">Flagellar cap protein</fullName>
    </alternativeName>
</protein>
<reference evidence="8 9" key="1">
    <citation type="submission" date="2014-12" db="EMBL/GenBank/DDBJ databases">
        <title>Genome sequencing of Photobacterium gaetbulicola AD005a.</title>
        <authorList>
            <person name="Adrian T.G.S."/>
            <person name="Chan K.G."/>
        </authorList>
    </citation>
    <scope>NUCLEOTIDE SEQUENCE [LARGE SCALE GENOMIC DNA]</scope>
    <source>
        <strain evidence="8 9">AD005a</strain>
    </source>
</reference>
<keyword evidence="8" id="KW-0966">Cell projection</keyword>
<evidence type="ECO:0000256" key="4">
    <source>
        <dbReference type="ARBA" id="ARBA00023143"/>
    </source>
</evidence>
<dbReference type="Pfam" id="PF07196">
    <property type="entry name" value="Flagellin_IN"/>
    <property type="match status" value="1"/>
</dbReference>
<evidence type="ECO:0000259" key="7">
    <source>
        <dbReference type="Pfam" id="PF07195"/>
    </source>
</evidence>
<feature type="coiled-coil region" evidence="5">
    <location>
        <begin position="416"/>
        <end position="443"/>
    </location>
</feature>
<dbReference type="GO" id="GO:0005576">
    <property type="term" value="C:extracellular region"/>
    <property type="evidence" value="ECO:0007669"/>
    <property type="project" value="UniProtKB-SubCell"/>
</dbReference>
<dbReference type="GO" id="GO:0009424">
    <property type="term" value="C:bacterial-type flagellum hook"/>
    <property type="evidence" value="ECO:0007669"/>
    <property type="project" value="UniProtKB-UniRule"/>
</dbReference>
<proteinExistence type="inferred from homology"/>
<dbReference type="Pfam" id="PF02465">
    <property type="entry name" value="FliD_N"/>
    <property type="match status" value="1"/>
</dbReference>
<dbReference type="InterPro" id="IPR003481">
    <property type="entry name" value="FliD_N"/>
</dbReference>
<comment type="function">
    <text evidence="5">Required for morphogenesis and for the elongation of the flagellar filament by facilitating polymerization of the flagellin monomers at the tip of growing filament. Forms a capping structure, which prevents flagellin subunits (transported through the central channel of the flagellum) from leaking out without polymerization at the distal end.</text>
</comment>
<feature type="domain" description="Flagellar hook-associated protein 2 C-terminal" evidence="7">
    <location>
        <begin position="224"/>
        <end position="459"/>
    </location>
</feature>
<evidence type="ECO:0000256" key="3">
    <source>
        <dbReference type="ARBA" id="ARBA00023054"/>
    </source>
</evidence>
<keyword evidence="3 5" id="KW-0175">Coiled coil</keyword>
<keyword evidence="4 5" id="KW-0975">Bacterial flagellum</keyword>
<accession>A0A0B9FY90</accession>
<dbReference type="GO" id="GO:0009421">
    <property type="term" value="C:bacterial-type flagellum filament cap"/>
    <property type="evidence" value="ECO:0007669"/>
    <property type="project" value="InterPro"/>
</dbReference>
<name>A0A0B9FY90_9GAMM</name>